<dbReference type="OrthoDB" id="9770036at2"/>
<protein>
    <submittedName>
        <fullName evidence="9">Multidrug ABC transporter substrate-binding protein</fullName>
    </submittedName>
</protein>
<keyword evidence="3" id="KW-0812">Transmembrane</keyword>
<comment type="subcellular location">
    <subcellularLocation>
        <location evidence="1">Cell membrane</location>
        <topology evidence="1">Multi-pass membrane protein</topology>
    </subcellularLocation>
</comment>
<evidence type="ECO:0000256" key="2">
    <source>
        <dbReference type="ARBA" id="ARBA00022475"/>
    </source>
</evidence>
<keyword evidence="5" id="KW-0472">Membrane</keyword>
<sequence>MAFFESLRVALEALWANKLRTILTMLGVIIGVSSVILMIAIVQGARQKLIAQLESNGSNQIFAFYDPKPGSAAHGGVDGLVMPDVTAIARQCTLIGPVSPTANTGVQASAGTHTKSLTLIGVLAAYQSVSNITVARGRFIQAVDDDTWSKACVIGRKVREDLFGTADPIGREIVCMAGDSKVSLTVVGVLADKDRAFDTDPNNSVFLSLRSVQKRFTGSDKLNGFSTKSLDVTQTNAAADEVWSVLQRRHPTTITNYVVDTQQGLLKQLDTFIAIFQLVLGGIGGLALLTGGIGIMNIMLVSVTERTREIGIRKAVGATPNMILLQFVVEAVVVSGFGGALGIAQSYGIVGVINALPQKVIHAFIPLWGVGLGFGFAMAVGLFFGIYPAWRASRLDPITALRYE</sequence>
<keyword evidence="4" id="KW-1133">Transmembrane helix</keyword>
<evidence type="ECO:0000256" key="1">
    <source>
        <dbReference type="ARBA" id="ARBA00004651"/>
    </source>
</evidence>
<dbReference type="InterPro" id="IPR025857">
    <property type="entry name" value="MacB_PCD"/>
</dbReference>
<evidence type="ECO:0000313" key="10">
    <source>
        <dbReference type="Proteomes" id="UP000287394"/>
    </source>
</evidence>
<dbReference type="Pfam" id="PF12704">
    <property type="entry name" value="MacB_PCD"/>
    <property type="match status" value="1"/>
</dbReference>
<accession>A0A402D0Z9</accession>
<dbReference type="PANTHER" id="PTHR30572:SF4">
    <property type="entry name" value="ABC TRANSPORTER PERMEASE YTRF"/>
    <property type="match status" value="1"/>
</dbReference>
<keyword evidence="2" id="KW-1003">Cell membrane</keyword>
<organism evidence="9 10">
    <name type="scientific">Capsulimonas corticalis</name>
    <dbReference type="NCBI Taxonomy" id="2219043"/>
    <lineage>
        <taxon>Bacteria</taxon>
        <taxon>Bacillati</taxon>
        <taxon>Armatimonadota</taxon>
        <taxon>Armatimonadia</taxon>
        <taxon>Capsulimonadales</taxon>
        <taxon>Capsulimonadaceae</taxon>
        <taxon>Capsulimonas</taxon>
    </lineage>
</organism>
<dbReference type="Proteomes" id="UP000287394">
    <property type="component" value="Chromosome"/>
</dbReference>
<dbReference type="GO" id="GO:0022857">
    <property type="term" value="F:transmembrane transporter activity"/>
    <property type="evidence" value="ECO:0007669"/>
    <property type="project" value="TreeGrafter"/>
</dbReference>
<evidence type="ECO:0000259" key="8">
    <source>
        <dbReference type="Pfam" id="PF12704"/>
    </source>
</evidence>
<dbReference type="PANTHER" id="PTHR30572">
    <property type="entry name" value="MEMBRANE COMPONENT OF TRANSPORTER-RELATED"/>
    <property type="match status" value="1"/>
</dbReference>
<feature type="domain" description="MacB-like periplasmic core" evidence="8">
    <location>
        <begin position="21"/>
        <end position="242"/>
    </location>
</feature>
<comment type="similarity">
    <text evidence="6">Belongs to the ABC-4 integral membrane protein family.</text>
</comment>
<evidence type="ECO:0000313" key="9">
    <source>
        <dbReference type="EMBL" id="BDI33492.1"/>
    </source>
</evidence>
<dbReference type="RefSeq" id="WP_119323175.1">
    <property type="nucleotide sequence ID" value="NZ_AP025739.1"/>
</dbReference>
<dbReference type="InterPro" id="IPR003838">
    <property type="entry name" value="ABC3_permease_C"/>
</dbReference>
<dbReference type="GO" id="GO:0005886">
    <property type="term" value="C:plasma membrane"/>
    <property type="evidence" value="ECO:0007669"/>
    <property type="project" value="UniProtKB-SubCell"/>
</dbReference>
<dbReference type="AlphaFoldDB" id="A0A402D0Z9"/>
<feature type="domain" description="ABC3 transporter permease C-terminal" evidence="7">
    <location>
        <begin position="283"/>
        <end position="397"/>
    </location>
</feature>
<dbReference type="EMBL" id="AP025739">
    <property type="protein sequence ID" value="BDI33492.1"/>
    <property type="molecule type" value="Genomic_DNA"/>
</dbReference>
<evidence type="ECO:0000256" key="3">
    <source>
        <dbReference type="ARBA" id="ARBA00022692"/>
    </source>
</evidence>
<dbReference type="Pfam" id="PF02687">
    <property type="entry name" value="FtsX"/>
    <property type="match status" value="1"/>
</dbReference>
<name>A0A402D0Z9_9BACT</name>
<evidence type="ECO:0000256" key="6">
    <source>
        <dbReference type="ARBA" id="ARBA00038076"/>
    </source>
</evidence>
<evidence type="ECO:0000256" key="4">
    <source>
        <dbReference type="ARBA" id="ARBA00022989"/>
    </source>
</evidence>
<proteinExistence type="inferred from homology"/>
<gene>
    <name evidence="9" type="ORF">CCAX7_55430</name>
</gene>
<dbReference type="KEGG" id="ccot:CCAX7_55430"/>
<dbReference type="InterPro" id="IPR050250">
    <property type="entry name" value="Macrolide_Exporter_MacB"/>
</dbReference>
<evidence type="ECO:0000256" key="5">
    <source>
        <dbReference type="ARBA" id="ARBA00023136"/>
    </source>
</evidence>
<keyword evidence="10" id="KW-1185">Reference proteome</keyword>
<evidence type="ECO:0000259" key="7">
    <source>
        <dbReference type="Pfam" id="PF02687"/>
    </source>
</evidence>
<reference evidence="9 10" key="1">
    <citation type="journal article" date="2019" name="Int. J. Syst. Evol. Microbiol.">
        <title>Capsulimonas corticalis gen. nov., sp. nov., an aerobic capsulated bacterium, of a novel bacterial order, Capsulimonadales ord. nov., of the class Armatimonadia of the phylum Armatimonadetes.</title>
        <authorList>
            <person name="Li J."/>
            <person name="Kudo C."/>
            <person name="Tonouchi A."/>
        </authorList>
    </citation>
    <scope>NUCLEOTIDE SEQUENCE [LARGE SCALE GENOMIC DNA]</scope>
    <source>
        <strain evidence="9 10">AX-7</strain>
    </source>
</reference>